<feature type="region of interest" description="Disordered" evidence="1">
    <location>
        <begin position="1"/>
        <end position="145"/>
    </location>
</feature>
<evidence type="ECO:0000256" key="1">
    <source>
        <dbReference type="SAM" id="MobiDB-lite"/>
    </source>
</evidence>
<feature type="compositionally biased region" description="Basic and acidic residues" evidence="1">
    <location>
        <begin position="205"/>
        <end position="226"/>
    </location>
</feature>
<feature type="compositionally biased region" description="Polar residues" evidence="1">
    <location>
        <begin position="282"/>
        <end position="293"/>
    </location>
</feature>
<feature type="region of interest" description="Disordered" evidence="1">
    <location>
        <begin position="169"/>
        <end position="351"/>
    </location>
</feature>
<comment type="caution">
    <text evidence="2">The sequence shown here is derived from an EMBL/GenBank/DDBJ whole genome shotgun (WGS) entry which is preliminary data.</text>
</comment>
<feature type="compositionally biased region" description="Polar residues" evidence="1">
    <location>
        <begin position="128"/>
        <end position="141"/>
    </location>
</feature>
<proteinExistence type="predicted"/>
<reference evidence="2 3" key="1">
    <citation type="submission" date="2017-12" db="EMBL/GenBank/DDBJ databases">
        <title>Comparative genomics of Botrytis spp.</title>
        <authorList>
            <person name="Valero-Jimenez C.A."/>
            <person name="Tapia P."/>
            <person name="Veloso J."/>
            <person name="Silva-Moreno E."/>
            <person name="Staats M."/>
            <person name="Valdes J.H."/>
            <person name="Van Kan J.A.L."/>
        </authorList>
    </citation>
    <scope>NUCLEOTIDE SEQUENCE [LARGE SCALE GENOMIC DNA]</scope>
    <source>
        <strain evidence="2 3">MUCL2120</strain>
    </source>
</reference>
<dbReference type="EMBL" id="PQXJ01000839">
    <property type="protein sequence ID" value="TGO44354.1"/>
    <property type="molecule type" value="Genomic_DNA"/>
</dbReference>
<organism evidence="2 3">
    <name type="scientific">Botryotinia narcissicola</name>
    <dbReference type="NCBI Taxonomy" id="278944"/>
    <lineage>
        <taxon>Eukaryota</taxon>
        <taxon>Fungi</taxon>
        <taxon>Dikarya</taxon>
        <taxon>Ascomycota</taxon>
        <taxon>Pezizomycotina</taxon>
        <taxon>Leotiomycetes</taxon>
        <taxon>Helotiales</taxon>
        <taxon>Sclerotiniaceae</taxon>
        <taxon>Botryotinia</taxon>
    </lineage>
</organism>
<evidence type="ECO:0000313" key="3">
    <source>
        <dbReference type="Proteomes" id="UP000297452"/>
    </source>
</evidence>
<feature type="compositionally biased region" description="Basic and acidic residues" evidence="1">
    <location>
        <begin position="48"/>
        <end position="66"/>
    </location>
</feature>
<dbReference type="Proteomes" id="UP000297452">
    <property type="component" value="Unassembled WGS sequence"/>
</dbReference>
<feature type="compositionally biased region" description="Basic and acidic residues" evidence="1">
    <location>
        <begin position="250"/>
        <end position="280"/>
    </location>
</feature>
<feature type="compositionally biased region" description="Polar residues" evidence="1">
    <location>
        <begin position="99"/>
        <end position="110"/>
    </location>
</feature>
<feature type="compositionally biased region" description="Basic and acidic residues" evidence="1">
    <location>
        <begin position="9"/>
        <end position="26"/>
    </location>
</feature>
<accession>A0A4Z1H5A1</accession>
<protein>
    <submittedName>
        <fullName evidence="2">Uncharacterized protein</fullName>
    </submittedName>
</protein>
<feature type="compositionally biased region" description="Basic and acidic residues" evidence="1">
    <location>
        <begin position="326"/>
        <end position="335"/>
    </location>
</feature>
<dbReference type="OrthoDB" id="3560612at2759"/>
<feature type="compositionally biased region" description="Basic and acidic residues" evidence="1">
    <location>
        <begin position="181"/>
        <end position="190"/>
    </location>
</feature>
<name>A0A4Z1H5A1_9HELO</name>
<sequence length="369" mass="41290">MSYQGSNAGRDEARSVSHRSVGDDRISTTSVRVRTRNTGPPISFNNKYGKDERLPRSQSRSRDGSKRAPSVASERTARPPSHRSGSISRGALQRKTGSHYGSQHTLSVASDRTARPPIPRARGRDTDSQAIDTQSYTSGQLESKIMVPEEGRGSLYEEEWKAGRSVYLREKPSGRIASSEASDRTLKSAREMASLSEDTESLSLDPRDPPDVRVAKWNEKVKRDTLKIGPRSVNSIDHYGEGSNAPSHQEYQESLHSERPSHTSKQSRDLALRSYRDPDAPSRTSYSRQSDASSDAPARTSRNSPPPPHRGTYIKRADYSQMYVTHETHETHIHAPDLSFMNEPSKSEKKRIRAHELELERISLKQSNS</sequence>
<evidence type="ECO:0000313" key="2">
    <source>
        <dbReference type="EMBL" id="TGO44354.1"/>
    </source>
</evidence>
<gene>
    <name evidence="2" type="ORF">BOTNAR_0843g00030</name>
</gene>
<keyword evidence="3" id="KW-1185">Reference proteome</keyword>
<dbReference type="AlphaFoldDB" id="A0A4Z1H5A1"/>
<feature type="compositionally biased region" description="Polar residues" evidence="1">
    <location>
        <begin position="37"/>
        <end position="46"/>
    </location>
</feature>